<protein>
    <recommendedName>
        <fullName evidence="1">DUF2007 domain-containing protein</fullName>
    </recommendedName>
</protein>
<evidence type="ECO:0000313" key="2">
    <source>
        <dbReference type="EMBL" id="VAW97748.1"/>
    </source>
</evidence>
<reference evidence="2" key="1">
    <citation type="submission" date="2018-06" db="EMBL/GenBank/DDBJ databases">
        <authorList>
            <person name="Zhirakovskaya E."/>
        </authorList>
    </citation>
    <scope>NUCLEOTIDE SEQUENCE</scope>
</reference>
<accession>A0A3B0ZW70</accession>
<name>A0A3B0ZW70_9ZZZZ</name>
<proteinExistence type="predicted"/>
<dbReference type="EMBL" id="UOFT01000061">
    <property type="protein sequence ID" value="VAW97748.1"/>
    <property type="molecule type" value="Genomic_DNA"/>
</dbReference>
<feature type="domain" description="DUF2007" evidence="1">
    <location>
        <begin position="1"/>
        <end position="66"/>
    </location>
</feature>
<organism evidence="2">
    <name type="scientific">hydrothermal vent metagenome</name>
    <dbReference type="NCBI Taxonomy" id="652676"/>
    <lineage>
        <taxon>unclassified sequences</taxon>
        <taxon>metagenomes</taxon>
        <taxon>ecological metagenomes</taxon>
    </lineage>
</organism>
<dbReference type="Pfam" id="PF09413">
    <property type="entry name" value="DUF2007"/>
    <property type="match status" value="1"/>
</dbReference>
<dbReference type="AlphaFoldDB" id="A0A3B0ZW70"/>
<gene>
    <name evidence="2" type="ORF">MNBD_GAMMA23-619</name>
</gene>
<dbReference type="Gene3D" id="3.30.70.790">
    <property type="entry name" value="UreE, C-terminal domain"/>
    <property type="match status" value="1"/>
</dbReference>
<dbReference type="InterPro" id="IPR011322">
    <property type="entry name" value="N-reg_PII-like_a/b"/>
</dbReference>
<dbReference type="InterPro" id="IPR018551">
    <property type="entry name" value="DUF2007"/>
</dbReference>
<sequence>MIKIYTAQDITEAHIIKGLLEANQINAFVNGFYLQGGIGEIAPTNFAGISVDDDKVDAALDIIKAYERNI</sequence>
<dbReference type="SUPFAM" id="SSF54913">
    <property type="entry name" value="GlnB-like"/>
    <property type="match status" value="1"/>
</dbReference>
<evidence type="ECO:0000259" key="1">
    <source>
        <dbReference type="Pfam" id="PF09413"/>
    </source>
</evidence>